<dbReference type="Gene3D" id="3.40.50.2000">
    <property type="entry name" value="Glycogen Phosphorylase B"/>
    <property type="match status" value="1"/>
</dbReference>
<name>A0A0G0EY80_9BACT</name>
<feature type="domain" description="Diacylglycerol glucosyltransferase N-terminal" evidence="6">
    <location>
        <begin position="15"/>
        <end position="165"/>
    </location>
</feature>
<dbReference type="Pfam" id="PF04101">
    <property type="entry name" value="Glyco_tran_28_C"/>
    <property type="match status" value="1"/>
</dbReference>
<dbReference type="GO" id="GO:0016758">
    <property type="term" value="F:hexosyltransferase activity"/>
    <property type="evidence" value="ECO:0007669"/>
    <property type="project" value="InterPro"/>
</dbReference>
<dbReference type="PANTHER" id="PTHR43025:SF3">
    <property type="entry name" value="MONOGALACTOSYLDIACYLGLYCEROL SYNTHASE 1, CHLOROPLASTIC"/>
    <property type="match status" value="1"/>
</dbReference>
<protein>
    <submittedName>
        <fullName evidence="7">Monogalactosyldiacylglycerol synthase</fullName>
    </submittedName>
</protein>
<accession>A0A0G0EY80</accession>
<keyword evidence="3" id="KW-0328">Glycosyltransferase</keyword>
<dbReference type="PANTHER" id="PTHR43025">
    <property type="entry name" value="MONOGALACTOSYLDIACYLGLYCEROL SYNTHASE"/>
    <property type="match status" value="1"/>
</dbReference>
<dbReference type="Proteomes" id="UP000034492">
    <property type="component" value="Unassembled WGS sequence"/>
</dbReference>
<gene>
    <name evidence="7" type="ORF">US19_C0004G0030</name>
</gene>
<dbReference type="InterPro" id="IPR050519">
    <property type="entry name" value="Glycosyltransf_28_UgtP"/>
</dbReference>
<organism evidence="7 8">
    <name type="scientific">Candidatus Daviesbacteria bacterium GW2011_GWB1_36_5</name>
    <dbReference type="NCBI Taxonomy" id="1618426"/>
    <lineage>
        <taxon>Bacteria</taxon>
        <taxon>Candidatus Daviesiibacteriota</taxon>
    </lineage>
</organism>
<evidence type="ECO:0000256" key="4">
    <source>
        <dbReference type="ARBA" id="ARBA00022679"/>
    </source>
</evidence>
<evidence type="ECO:0000259" key="5">
    <source>
        <dbReference type="Pfam" id="PF04101"/>
    </source>
</evidence>
<keyword evidence="4" id="KW-0808">Transferase</keyword>
<evidence type="ECO:0000256" key="3">
    <source>
        <dbReference type="ARBA" id="ARBA00022676"/>
    </source>
</evidence>
<feature type="domain" description="Glycosyl transferase family 28 C-terminal" evidence="5">
    <location>
        <begin position="197"/>
        <end position="296"/>
    </location>
</feature>
<dbReference type="EMBL" id="LBSA01000004">
    <property type="protein sequence ID" value="KKQ10482.1"/>
    <property type="molecule type" value="Genomic_DNA"/>
</dbReference>
<dbReference type="InterPro" id="IPR007235">
    <property type="entry name" value="Glyco_trans_28_C"/>
</dbReference>
<reference evidence="7 8" key="1">
    <citation type="journal article" date="2015" name="Nature">
        <title>rRNA introns, odd ribosomes, and small enigmatic genomes across a large radiation of phyla.</title>
        <authorList>
            <person name="Brown C.T."/>
            <person name="Hug L.A."/>
            <person name="Thomas B.C."/>
            <person name="Sharon I."/>
            <person name="Castelle C.J."/>
            <person name="Singh A."/>
            <person name="Wilkins M.J."/>
            <person name="Williams K.H."/>
            <person name="Banfield J.F."/>
        </authorList>
    </citation>
    <scope>NUCLEOTIDE SEQUENCE [LARGE SCALE GENOMIC DNA]</scope>
</reference>
<dbReference type="Pfam" id="PF06925">
    <property type="entry name" value="MGDG_synth"/>
    <property type="match status" value="1"/>
</dbReference>
<dbReference type="InterPro" id="IPR009695">
    <property type="entry name" value="Diacylglyc_glucosyltr_N"/>
</dbReference>
<dbReference type="GO" id="GO:0016020">
    <property type="term" value="C:membrane"/>
    <property type="evidence" value="ECO:0007669"/>
    <property type="project" value="UniProtKB-SubCell"/>
</dbReference>
<evidence type="ECO:0000256" key="2">
    <source>
        <dbReference type="ARBA" id="ARBA00006962"/>
    </source>
</evidence>
<evidence type="ECO:0000313" key="8">
    <source>
        <dbReference type="Proteomes" id="UP000034492"/>
    </source>
</evidence>
<comment type="subcellular location">
    <subcellularLocation>
        <location evidence="1">Membrane</location>
    </subcellularLocation>
</comment>
<dbReference type="GO" id="GO:0009247">
    <property type="term" value="P:glycolipid biosynthetic process"/>
    <property type="evidence" value="ECO:0007669"/>
    <property type="project" value="InterPro"/>
</dbReference>
<comment type="similarity">
    <text evidence="2">Belongs to the glycosyltransferase 28 family.</text>
</comment>
<proteinExistence type="inferred from homology"/>
<dbReference type="AlphaFoldDB" id="A0A0G0EY80"/>
<sequence>MRKILVFYSKTGSGHLRAAQALKEEIEANPPAGVSIEVVLQEGLGKARMGVKTDPSFAYALFSSKLQGFYNFIYVVTNNKLGVKLLRLFIRGVWGKNLRQIIDSEKPDLIITTHHHISPQTVGRSKHKAPFINIVTDLGYPHIIWFDKNLDKIITPTEVISKYAQALTKGQSNKIVHIDYPLKNHFKTIKKEGFSNTLLVLGGGLGSGNIKKQVEVLLDNFPSKKIVVVCGENKKLFKELDSRLSAGNDNLEVHGYVDHLMELYQEADIILTKAGPGTIVECAVLKKPLIITSWIGMQEKDNVDFVVDNHLGVYVPDPRKLPGAINRVYASYDKYTQGNSLFSDGTKKIVEYILKGYS</sequence>
<evidence type="ECO:0000259" key="6">
    <source>
        <dbReference type="Pfam" id="PF06925"/>
    </source>
</evidence>
<evidence type="ECO:0000256" key="1">
    <source>
        <dbReference type="ARBA" id="ARBA00004370"/>
    </source>
</evidence>
<dbReference type="SUPFAM" id="SSF53756">
    <property type="entry name" value="UDP-Glycosyltransferase/glycogen phosphorylase"/>
    <property type="match status" value="1"/>
</dbReference>
<evidence type="ECO:0000313" key="7">
    <source>
        <dbReference type="EMBL" id="KKQ10482.1"/>
    </source>
</evidence>
<comment type="caution">
    <text evidence="7">The sequence shown here is derived from an EMBL/GenBank/DDBJ whole genome shotgun (WGS) entry which is preliminary data.</text>
</comment>